<accession>A0A369TCV4</accession>
<dbReference type="Proteomes" id="UP000253941">
    <property type="component" value="Unassembled WGS sequence"/>
</dbReference>
<dbReference type="InterPro" id="IPR032698">
    <property type="entry name" value="SirB1_N"/>
</dbReference>
<dbReference type="PANTHER" id="PTHR31350">
    <property type="entry name" value="SI:DKEY-261L7.2"/>
    <property type="match status" value="1"/>
</dbReference>
<evidence type="ECO:0000313" key="3">
    <source>
        <dbReference type="EMBL" id="RDD63120.1"/>
    </source>
</evidence>
<gene>
    <name evidence="3" type="ORF">DRB17_04940</name>
</gene>
<dbReference type="SUPFAM" id="SSF48452">
    <property type="entry name" value="TPR-like"/>
    <property type="match status" value="1"/>
</dbReference>
<comment type="caution">
    <text evidence="3">The sequence shown here is derived from an EMBL/GenBank/DDBJ whole genome shotgun (WGS) entry which is preliminary data.</text>
</comment>
<keyword evidence="4" id="KW-1185">Reference proteome</keyword>
<name>A0A369TCV4_9PROT</name>
<evidence type="ECO:0000256" key="1">
    <source>
        <dbReference type="ARBA" id="ARBA00007100"/>
    </source>
</evidence>
<dbReference type="Gene3D" id="1.25.40.10">
    <property type="entry name" value="Tetratricopeptide repeat domain"/>
    <property type="match status" value="1"/>
</dbReference>
<dbReference type="RefSeq" id="WP_114581070.1">
    <property type="nucleotide sequence ID" value="NZ_QPMH01000003.1"/>
</dbReference>
<evidence type="ECO:0000313" key="4">
    <source>
        <dbReference type="Proteomes" id="UP000253941"/>
    </source>
</evidence>
<reference evidence="3 4" key="1">
    <citation type="submission" date="2018-07" db="EMBL/GenBank/DDBJ databases">
        <title>Venubactetium sediminum gen. nov., sp. nov., isolated from a marine solar saltern.</title>
        <authorList>
            <person name="Wang S."/>
        </authorList>
    </citation>
    <scope>NUCLEOTIDE SEQUENCE [LARGE SCALE GENOMIC DNA]</scope>
    <source>
        <strain evidence="3 4">WD2A32</strain>
    </source>
</reference>
<dbReference type="AlphaFoldDB" id="A0A369TCV4"/>
<sequence length="278" mass="30781">MTPPREAEEILRGIAGLDDRDIDLSEGALALAALETPERGLAHYRHHLSLLSRDAADLAGDDPAPPLARRLAILRTVLVERYGYHGDRETYDDLQNANLMRVIDRRRGLPVALGILYIHTARAQGWEIGGINFPGHFLLRLDAGGERAVVDPFTGLTELSAQQLRSLLKAVAGEDAELDPSHYETIGNQGILLRLQNNRKLRLLKAQQADEAIGVIEGMLMFAPGEPRLWREAGLLHAHQGNLRAATTALEQFVELSDDPAKREEARELIAQLRSRLN</sequence>
<dbReference type="Pfam" id="PF13371">
    <property type="entry name" value="TPR_9"/>
    <property type="match status" value="1"/>
</dbReference>
<dbReference type="PANTHER" id="PTHR31350:SF21">
    <property type="entry name" value="F-BOX ONLY PROTEIN 21"/>
    <property type="match status" value="1"/>
</dbReference>
<protein>
    <recommendedName>
        <fullName evidence="2">Protein SirB1 N-terminal domain-containing protein</fullName>
    </recommendedName>
</protein>
<feature type="domain" description="Protein SirB1 N-terminal" evidence="2">
    <location>
        <begin position="45"/>
        <end position="196"/>
    </location>
</feature>
<evidence type="ECO:0000259" key="2">
    <source>
        <dbReference type="Pfam" id="PF13369"/>
    </source>
</evidence>
<organism evidence="3 4">
    <name type="scientific">Ferruginivarius sediminum</name>
    <dbReference type="NCBI Taxonomy" id="2661937"/>
    <lineage>
        <taxon>Bacteria</taxon>
        <taxon>Pseudomonadati</taxon>
        <taxon>Pseudomonadota</taxon>
        <taxon>Alphaproteobacteria</taxon>
        <taxon>Rhodospirillales</taxon>
        <taxon>Rhodospirillaceae</taxon>
        <taxon>Ferruginivarius</taxon>
    </lineage>
</organism>
<comment type="similarity">
    <text evidence="1">Belongs to the UPF0162 family.</text>
</comment>
<dbReference type="InterPro" id="IPR011990">
    <property type="entry name" value="TPR-like_helical_dom_sf"/>
</dbReference>
<dbReference type="EMBL" id="QPMH01000003">
    <property type="protein sequence ID" value="RDD63120.1"/>
    <property type="molecule type" value="Genomic_DNA"/>
</dbReference>
<proteinExistence type="inferred from homology"/>
<dbReference type="Pfam" id="PF13369">
    <property type="entry name" value="Transglut_core2"/>
    <property type="match status" value="1"/>
</dbReference>